<feature type="compositionally biased region" description="Low complexity" evidence="1">
    <location>
        <begin position="62"/>
        <end position="71"/>
    </location>
</feature>
<organism evidence="3 4">
    <name type="scientific">Wenxinia saemankumensis</name>
    <dbReference type="NCBI Taxonomy" id="1447782"/>
    <lineage>
        <taxon>Bacteria</taxon>
        <taxon>Pseudomonadati</taxon>
        <taxon>Pseudomonadota</taxon>
        <taxon>Alphaproteobacteria</taxon>
        <taxon>Rhodobacterales</taxon>
        <taxon>Roseobacteraceae</taxon>
        <taxon>Wenxinia</taxon>
    </lineage>
</organism>
<evidence type="ECO:0000313" key="3">
    <source>
        <dbReference type="EMBL" id="SHJ22004.1"/>
    </source>
</evidence>
<protein>
    <submittedName>
        <fullName evidence="3">Uncharacterized protein</fullName>
    </submittedName>
</protein>
<feature type="region of interest" description="Disordered" evidence="1">
    <location>
        <begin position="1"/>
        <end position="122"/>
    </location>
</feature>
<dbReference type="AlphaFoldDB" id="A0A1M6HIM6"/>
<accession>A0A1M6HIM6</accession>
<dbReference type="EMBL" id="FQYO01000006">
    <property type="protein sequence ID" value="SHJ22004.1"/>
    <property type="molecule type" value="Genomic_DNA"/>
</dbReference>
<gene>
    <name evidence="3" type="ORF">SAMN05444417_3247</name>
</gene>
<reference evidence="3 4" key="1">
    <citation type="submission" date="2016-11" db="EMBL/GenBank/DDBJ databases">
        <authorList>
            <person name="Jaros S."/>
            <person name="Januszkiewicz K."/>
            <person name="Wedrychowicz H."/>
        </authorList>
    </citation>
    <scope>NUCLEOTIDE SEQUENCE [LARGE SCALE GENOMIC DNA]</scope>
    <source>
        <strain evidence="3 4">DSM 100565</strain>
    </source>
</reference>
<dbReference type="Proteomes" id="UP000184292">
    <property type="component" value="Unassembled WGS sequence"/>
</dbReference>
<feature type="transmembrane region" description="Helical" evidence="2">
    <location>
        <begin position="142"/>
        <end position="160"/>
    </location>
</feature>
<evidence type="ECO:0000256" key="1">
    <source>
        <dbReference type="SAM" id="MobiDB-lite"/>
    </source>
</evidence>
<keyword evidence="2" id="KW-1133">Transmembrane helix</keyword>
<keyword evidence="2" id="KW-0472">Membrane</keyword>
<proteinExistence type="predicted"/>
<dbReference type="RefSeq" id="WP_244526389.1">
    <property type="nucleotide sequence ID" value="NZ_FQYO01000006.1"/>
</dbReference>
<dbReference type="STRING" id="1447782.SAMN05444417_3247"/>
<name>A0A1M6HIM6_9RHOB</name>
<evidence type="ECO:0000313" key="4">
    <source>
        <dbReference type="Proteomes" id="UP000184292"/>
    </source>
</evidence>
<keyword evidence="4" id="KW-1185">Reference proteome</keyword>
<evidence type="ECO:0000256" key="2">
    <source>
        <dbReference type="SAM" id="Phobius"/>
    </source>
</evidence>
<feature type="transmembrane region" description="Helical" evidence="2">
    <location>
        <begin position="172"/>
        <end position="190"/>
    </location>
</feature>
<sequence>MSGGPDSAGGPERRGAQAAAGDEAAQRETGQRKTGPREAWQGRGAQDETAQGRADRPDAGEGPKAGPDPGRAAPPPPGMERGNAAPPVAVRSGRHAAPGTDRLDPVPPPYGSSAPGPSAREGESQALFLARPTYRQKRLRDALKLMPALGTVLFMVPLLWRRGAEGVPVSAALIYLFAAWAGLILLAWLLSRRLRPGTRGEPARTGGTG</sequence>
<keyword evidence="2" id="KW-0812">Transmembrane</keyword>